<dbReference type="Proteomes" id="UP000271683">
    <property type="component" value="Unassembled WGS sequence"/>
</dbReference>
<dbReference type="InterPro" id="IPR015068">
    <property type="entry name" value="DUF1877"/>
</dbReference>
<name>A0A3N1GBE5_9ACTN</name>
<evidence type="ECO:0000313" key="1">
    <source>
        <dbReference type="EMBL" id="ROP27553.1"/>
    </source>
</evidence>
<proteinExistence type="predicted"/>
<dbReference type="SUPFAM" id="SSF111069">
    <property type="entry name" value="Hypothetical protein yfbM"/>
    <property type="match status" value="1"/>
</dbReference>
<gene>
    <name evidence="1" type="ORF">EDD30_0227</name>
</gene>
<accession>A0A3N1GBE5</accession>
<reference evidence="1 2" key="1">
    <citation type="submission" date="2018-11" db="EMBL/GenBank/DDBJ databases">
        <title>Sequencing the genomes of 1000 actinobacteria strains.</title>
        <authorList>
            <person name="Klenk H.-P."/>
        </authorList>
    </citation>
    <scope>NUCLEOTIDE SEQUENCE [LARGE SCALE GENOMIC DNA]</scope>
    <source>
        <strain evidence="1 2">DSM 43634</strain>
    </source>
</reference>
<evidence type="ECO:0000313" key="2">
    <source>
        <dbReference type="Proteomes" id="UP000271683"/>
    </source>
</evidence>
<comment type="caution">
    <text evidence="1">The sequence shown here is derived from an EMBL/GenBank/DDBJ whole genome shotgun (WGS) entry which is preliminary data.</text>
</comment>
<dbReference type="AlphaFoldDB" id="A0A3N1GBE5"/>
<organism evidence="1 2">
    <name type="scientific">Couchioplanes caeruleus</name>
    <dbReference type="NCBI Taxonomy" id="56438"/>
    <lineage>
        <taxon>Bacteria</taxon>
        <taxon>Bacillati</taxon>
        <taxon>Actinomycetota</taxon>
        <taxon>Actinomycetes</taxon>
        <taxon>Micromonosporales</taxon>
        <taxon>Micromonosporaceae</taxon>
        <taxon>Couchioplanes</taxon>
    </lineage>
</organism>
<dbReference type="Gene3D" id="3.40.1760.10">
    <property type="entry name" value="YfbM-like super family"/>
    <property type="match status" value="1"/>
</dbReference>
<dbReference type="InterPro" id="IPR035944">
    <property type="entry name" value="YfbM-like_sf"/>
</dbReference>
<protein>
    <submittedName>
        <fullName evidence="1">Uncharacterized protein DUF1877</fullName>
    </submittedName>
</protein>
<dbReference type="EMBL" id="RJKL01000001">
    <property type="protein sequence ID" value="ROP27553.1"/>
    <property type="molecule type" value="Genomic_DNA"/>
</dbReference>
<dbReference type="Pfam" id="PF08974">
    <property type="entry name" value="DUF1877"/>
    <property type="match status" value="1"/>
</dbReference>
<sequence length="209" mass="23335">MLGYWLRVSPAELQRAVSDLEWAAALAEQEDVSPPTVRRQRLLDLDKTWDGLDFLLRRRGFPVSVVRGEEVFPFNPGDIPDWGYGPPQYLTPMQVVRAAQALVPLTEQDLVADVDPAELARTGVYPANVGQPRRAALGGLATVEGQGVPLRSRSLWRRGHLLDCLTRRSRGWLAAGGVDAAAPPCTRAHRRYQRHGCRSQVRFFLVQMT</sequence>